<proteinExistence type="predicted"/>
<organism evidence="1 2">
    <name type="scientific">Alteromonas lipolytica</name>
    <dbReference type="NCBI Taxonomy" id="1856405"/>
    <lineage>
        <taxon>Bacteria</taxon>
        <taxon>Pseudomonadati</taxon>
        <taxon>Pseudomonadota</taxon>
        <taxon>Gammaproteobacteria</taxon>
        <taxon>Alteromonadales</taxon>
        <taxon>Alteromonadaceae</taxon>
        <taxon>Alteromonas/Salinimonas group</taxon>
        <taxon>Alteromonas</taxon>
    </lineage>
</organism>
<dbReference type="STRING" id="1856405.BFC17_02005"/>
<sequence length="313" mass="35569">MNSRIPILLSLRFLPFWIALLLLCGCASHEYVINAPKHDSEARFEDYATATFTRVHDVFTPIRLQTKADKQQLQVKVSNLLVLIDTSLDEQAPEHYSPYFLPAYEALHRFVHSTPDLPLQTSVFEIGQSARYSLSDLQFTAGQQNLAQVSPRFDLHELDLKLEKRDHLPSLGQGQLAESLDILTANPWQFSEPLTLLIIAPWQQINVHSIRALNMFKKRMAIHQGVCVYMIGIGARHSRSRFDNAEDCGFSVSAEWIAQPAEMAYFVERMMYSFPADTDNDGIYDFVDQCPDSLPGRIVNSQGCYQFTSGRSH</sequence>
<dbReference type="AlphaFoldDB" id="A0A1E8FAV7"/>
<comment type="caution">
    <text evidence="1">The sequence shown here is derived from an EMBL/GenBank/DDBJ whole genome shotgun (WGS) entry which is preliminary data.</text>
</comment>
<dbReference type="OrthoDB" id="9814637at2"/>
<name>A0A1E8FAV7_9ALTE</name>
<reference evidence="1 2" key="1">
    <citation type="submission" date="2016-09" db="EMBL/GenBank/DDBJ databases">
        <title>Alteromonas lipolytica, a new species isolated from sea water.</title>
        <authorList>
            <person name="Wu Y.-H."/>
            <person name="Cheng H."/>
            <person name="Xu X.-W."/>
        </authorList>
    </citation>
    <scope>NUCLEOTIDE SEQUENCE [LARGE SCALE GENOMIC DNA]</scope>
    <source>
        <strain evidence="1 2">JW12</strain>
    </source>
</reference>
<evidence type="ECO:0000313" key="2">
    <source>
        <dbReference type="Proteomes" id="UP000176037"/>
    </source>
</evidence>
<accession>A0A1E8FAV7</accession>
<dbReference type="RefSeq" id="WP_070177444.1">
    <property type="nucleotide sequence ID" value="NZ_BMJR01000002.1"/>
</dbReference>
<gene>
    <name evidence="1" type="ORF">BFC17_02005</name>
</gene>
<evidence type="ECO:0000313" key="1">
    <source>
        <dbReference type="EMBL" id="OFI33067.1"/>
    </source>
</evidence>
<dbReference type="Proteomes" id="UP000176037">
    <property type="component" value="Unassembled WGS sequence"/>
</dbReference>
<dbReference type="PROSITE" id="PS51257">
    <property type="entry name" value="PROKAR_LIPOPROTEIN"/>
    <property type="match status" value="1"/>
</dbReference>
<dbReference type="EMBL" id="MJIC01000015">
    <property type="protein sequence ID" value="OFI33067.1"/>
    <property type="molecule type" value="Genomic_DNA"/>
</dbReference>
<keyword evidence="2" id="KW-1185">Reference proteome</keyword>
<protein>
    <submittedName>
        <fullName evidence="1">Uncharacterized protein</fullName>
    </submittedName>
</protein>